<dbReference type="Proteomes" id="UP000033072">
    <property type="component" value="Chromosome"/>
</dbReference>
<keyword evidence="3" id="KW-1185">Reference proteome</keyword>
<organism evidence="2 3">
    <name type="scientific">Methanosarcina lacustris Z-7289</name>
    <dbReference type="NCBI Taxonomy" id="1434111"/>
    <lineage>
        <taxon>Archaea</taxon>
        <taxon>Methanobacteriati</taxon>
        <taxon>Methanobacteriota</taxon>
        <taxon>Stenosarchaea group</taxon>
        <taxon>Methanomicrobia</taxon>
        <taxon>Methanosarcinales</taxon>
        <taxon>Methanosarcinaceae</taxon>
        <taxon>Methanosarcina</taxon>
    </lineage>
</organism>
<dbReference type="InterPro" id="IPR011518">
    <property type="entry name" value="Transposase_36"/>
</dbReference>
<evidence type="ECO:0000313" key="2">
    <source>
        <dbReference type="EMBL" id="AKB75637.1"/>
    </source>
</evidence>
<dbReference type="Pfam" id="PF07592">
    <property type="entry name" value="DDE_Tnp_ISAZ013"/>
    <property type="match status" value="1"/>
</dbReference>
<feature type="region of interest" description="Disordered" evidence="1">
    <location>
        <begin position="75"/>
        <end position="94"/>
    </location>
</feature>
<proteinExistence type="predicted"/>
<gene>
    <name evidence="2" type="ORF">MSLAZ_2376</name>
</gene>
<dbReference type="KEGG" id="mls:MSLAZ_2376"/>
<protein>
    <submittedName>
        <fullName evidence="2">Mobile element protein</fullName>
    </submittedName>
</protein>
<name>A0A0E3S825_9EURY</name>
<dbReference type="NCBIfam" id="NF033519">
    <property type="entry name" value="transpos_ISAzo13"/>
    <property type="match status" value="1"/>
</dbReference>
<dbReference type="PATRIC" id="fig|1434111.4.peg.3165"/>
<accession>A0A0E3S825</accession>
<reference evidence="2 3" key="1">
    <citation type="submission" date="2014-07" db="EMBL/GenBank/DDBJ databases">
        <title>Methanogenic archaea and the global carbon cycle.</title>
        <authorList>
            <person name="Henriksen J.R."/>
            <person name="Luke J."/>
            <person name="Reinhart S."/>
            <person name="Benedict M.N."/>
            <person name="Youngblut N.D."/>
            <person name="Metcalf M.E."/>
            <person name="Whitaker R.J."/>
            <person name="Metcalf W.W."/>
        </authorList>
    </citation>
    <scope>NUCLEOTIDE SEQUENCE [LARGE SCALE GENOMIC DNA]</scope>
    <source>
        <strain evidence="2 3">Z-7289</strain>
    </source>
</reference>
<sequence>MVFYISLPYLLYMLEEMISKKYDLLKPFLDEKSKRLFAAAEALSIGTGNISIVSRATGISQDTIKKGCNELESGKSFSDDKIRAPGGGRKKSVEKDPTLLSDLEALIEPTSHGDPESPLRWTCKSLRNLAGELQNIGHKVSHARVADMLHMLGYSLQANKKTIEGTEHPDRDKQFEHINEKCKLFQGEHQPVISVDTKKKELIGNFRNVGRELRPKKDPIPVNVYDFKDRELGKVNPYEVYDITNNEGWVNVGIDHDTASFAVESIHRWWNLMGCKSYPDAKKLLITADCGGSNGSRVRLWKTELQKLTDEIGLEISVCHFPPGTSKWNKIEHRLFSQTTLNWREKPLTSYEVVVNLIAATTNSKGLEVKCMLDTNKYPKGIKIEKKQVEELGIIHDEFHGEWNYTFKPKNMVN</sequence>
<dbReference type="EMBL" id="CP009515">
    <property type="protein sequence ID" value="AKB75637.1"/>
    <property type="molecule type" value="Genomic_DNA"/>
</dbReference>
<evidence type="ECO:0000256" key="1">
    <source>
        <dbReference type="SAM" id="MobiDB-lite"/>
    </source>
</evidence>
<evidence type="ECO:0000313" key="3">
    <source>
        <dbReference type="Proteomes" id="UP000033072"/>
    </source>
</evidence>
<dbReference type="AlphaFoldDB" id="A0A0E3S825"/>
<dbReference type="HOGENOM" id="CLU_024793_0_0_2"/>